<evidence type="ECO:0000313" key="1">
    <source>
        <dbReference type="EMBL" id="RAO94986.1"/>
    </source>
</evidence>
<sequence length="242" mass="27808">MLASNLMLSGLVLGVIGCVPMPLMYSNSMAGGGTEKIIETVTSRPSQSNLLQQLTPAVKKEEFPELLKTINLLLAGTNNQDGIVTQLSLYQEKNGNKRWDVNKVTWRGTQWKNNWTLFYDDNTGEYIFSDKDWIEKGDNTCWGQARKWNTYKVCLSHGVVLPKYKEIYRDKFPKIKLSGWGVKWSRYWWYSAKKMPNYLDYCENVSVEERNNSDLEITIGCKSSTLQKIFKNTEISDVSLSK</sequence>
<proteinExistence type="predicted"/>
<accession>A0A328PPD6</accession>
<comment type="caution">
    <text evidence="1">The sequence shown here is derived from an EMBL/GenBank/DDBJ whole genome shotgun (WGS) entry which is preliminary data.</text>
</comment>
<dbReference type="EMBL" id="QKVO01000007">
    <property type="protein sequence ID" value="RAO94986.1"/>
    <property type="molecule type" value="Genomic_DNA"/>
</dbReference>
<dbReference type="Proteomes" id="UP000249762">
    <property type="component" value="Unassembled WGS sequence"/>
</dbReference>
<protein>
    <submittedName>
        <fullName evidence="1">Uncharacterized protein</fullName>
    </submittedName>
</protein>
<keyword evidence="2" id="KW-1185">Reference proteome</keyword>
<name>A0A328PPD6_9MOLU</name>
<gene>
    <name evidence="1" type="ORF">DNK47_02095</name>
</gene>
<dbReference type="AlphaFoldDB" id="A0A328PPD6"/>
<reference evidence="2" key="1">
    <citation type="submission" date="2018-06" db="EMBL/GenBank/DDBJ databases">
        <authorList>
            <person name="Martinez Ocampo F."/>
            <person name="Quiroz Castaneda R.E."/>
            <person name="Rojas Lopez X."/>
        </authorList>
    </citation>
    <scope>NUCLEOTIDE SEQUENCE [LARGE SCALE GENOMIC DNA]</scope>
    <source>
        <strain evidence="2">INIFAP02</strain>
    </source>
</reference>
<evidence type="ECO:0000313" key="2">
    <source>
        <dbReference type="Proteomes" id="UP000249762"/>
    </source>
</evidence>
<organism evidence="1 2">
    <name type="scientific">Mycoplasma wenyonii</name>
    <dbReference type="NCBI Taxonomy" id="65123"/>
    <lineage>
        <taxon>Bacteria</taxon>
        <taxon>Bacillati</taxon>
        <taxon>Mycoplasmatota</taxon>
        <taxon>Mollicutes</taxon>
        <taxon>Mycoplasmataceae</taxon>
        <taxon>Mycoplasma</taxon>
    </lineage>
</organism>